<evidence type="ECO:0000256" key="1">
    <source>
        <dbReference type="ARBA" id="ARBA00004442"/>
    </source>
</evidence>
<dbReference type="SUPFAM" id="SSF56954">
    <property type="entry name" value="Outer membrane efflux proteins (OEP)"/>
    <property type="match status" value="1"/>
</dbReference>
<dbReference type="PANTHER" id="PTHR30026">
    <property type="entry name" value="OUTER MEMBRANE PROTEIN TOLC"/>
    <property type="match status" value="1"/>
</dbReference>
<dbReference type="GO" id="GO:0015288">
    <property type="term" value="F:porin activity"/>
    <property type="evidence" value="ECO:0007669"/>
    <property type="project" value="TreeGrafter"/>
</dbReference>
<dbReference type="GO" id="GO:0015562">
    <property type="term" value="F:efflux transmembrane transporter activity"/>
    <property type="evidence" value="ECO:0007669"/>
    <property type="project" value="InterPro"/>
</dbReference>
<dbReference type="KEGG" id="trb:HB776_04070"/>
<dbReference type="InterPro" id="IPR010130">
    <property type="entry name" value="T1SS_OMP_TolC"/>
</dbReference>
<evidence type="ECO:0000256" key="7">
    <source>
        <dbReference type="ARBA" id="ARBA00023237"/>
    </source>
</evidence>
<evidence type="ECO:0000256" key="3">
    <source>
        <dbReference type="ARBA" id="ARBA00022448"/>
    </source>
</evidence>
<dbReference type="GO" id="GO:0009279">
    <property type="term" value="C:cell outer membrane"/>
    <property type="evidence" value="ECO:0007669"/>
    <property type="project" value="UniProtKB-SubCell"/>
</dbReference>
<dbReference type="RefSeq" id="WP_089266977.1">
    <property type="nucleotide sequence ID" value="NZ_CP050292.1"/>
</dbReference>
<dbReference type="AlphaFoldDB" id="A0A7G6TUS8"/>
<reference evidence="9" key="1">
    <citation type="journal article" date="2020" name="Mol. Plant Microbe">
        <title>Rhizobial microsymbionts of the narrowly endemic Oxytropis species growing in Kamchatka are characterized by significant genetic diversity and possess a set of genes that are associated with T3SS and T6SS secretion systems and can affect the development of symbiosis.</title>
        <authorList>
            <person name="Safronova V."/>
            <person name="Guro P."/>
            <person name="Sazanova A."/>
            <person name="Kuznetsova I."/>
            <person name="Belimov A."/>
            <person name="Yakubov V."/>
            <person name="Chirak E."/>
            <person name="Afonin A."/>
            <person name="Gogolev Y."/>
            <person name="Andronov E."/>
            <person name="Tikhonovich I."/>
        </authorList>
    </citation>
    <scope>NUCLEOTIDE SEQUENCE [LARGE SCALE GENOMIC DNA]</scope>
    <source>
        <strain evidence="9">581</strain>
    </source>
</reference>
<keyword evidence="5" id="KW-0812">Transmembrane</keyword>
<evidence type="ECO:0000313" key="8">
    <source>
        <dbReference type="EMBL" id="QND70510.1"/>
    </source>
</evidence>
<keyword evidence="3" id="KW-0813">Transport</keyword>
<dbReference type="Gene3D" id="1.20.1600.10">
    <property type="entry name" value="Outer membrane efflux proteins (OEP)"/>
    <property type="match status" value="1"/>
</dbReference>
<dbReference type="GO" id="GO:1990281">
    <property type="term" value="C:efflux pump complex"/>
    <property type="evidence" value="ECO:0007669"/>
    <property type="project" value="TreeGrafter"/>
</dbReference>
<dbReference type="InterPro" id="IPR003423">
    <property type="entry name" value="OMP_efflux"/>
</dbReference>
<comment type="similarity">
    <text evidence="2">Belongs to the outer membrane factor (OMF) (TC 1.B.17) family.</text>
</comment>
<evidence type="ECO:0000256" key="4">
    <source>
        <dbReference type="ARBA" id="ARBA00022452"/>
    </source>
</evidence>
<dbReference type="EMBL" id="CP050292">
    <property type="protein sequence ID" value="QND70510.1"/>
    <property type="molecule type" value="Genomic_DNA"/>
</dbReference>
<sequence>MVRHGIFGLAARRALRTGMALSLIGYGIFAAVDARAETVSEALAKAYQSNPQLNGERARQRATDENVPQAMAGYRPQVAATLSYGLQAVRNLLVDNTIQGATLKPWTIGVTVTQTLYNGNKTANSVRVAELQVQSGREALRNVGQGVLLDAVVAYTNVLANQSLVEAQRTNVTSLRETLGIAQKRLNAGDVTPTDTSQAEARLARGQADLNAAEVNLAISQATYTQVIGAAPSRLSPAEPMDRLLPRNRDDAVNQAFKAHPAVLAAGYDVDVATTTIKVAESSLLPTLTLQGSASKSSQSDPTLGTFGTDQASIVGQLTAPIYDGGLGAAQTRQAKELSSVSRLVLEQVRNQARTAVVGAWVSNEGAKTAVSAAEAEVRAAGVALQGVQREAQGGQRTTVDVLNSQQDLVQAKARLIGAQRDRVIASYSLLSAIGRLDVKTLGLNTPDYLPEVHYHQVRDAWHGLRTPSGQ</sequence>
<name>A0A7G6TUS8_9BRAD</name>
<dbReference type="NCBIfam" id="TIGR01844">
    <property type="entry name" value="type_I_sec_TolC"/>
    <property type="match status" value="1"/>
</dbReference>
<comment type="subcellular location">
    <subcellularLocation>
        <location evidence="1">Cell outer membrane</location>
    </subcellularLocation>
</comment>
<evidence type="ECO:0000256" key="6">
    <source>
        <dbReference type="ARBA" id="ARBA00023136"/>
    </source>
</evidence>
<accession>A0A7G6TUS8</accession>
<organism evidence="8 9">
    <name type="scientific">Tardiphaga robiniae</name>
    <dbReference type="NCBI Taxonomy" id="943830"/>
    <lineage>
        <taxon>Bacteria</taxon>
        <taxon>Pseudomonadati</taxon>
        <taxon>Pseudomonadota</taxon>
        <taxon>Alphaproteobacteria</taxon>
        <taxon>Hyphomicrobiales</taxon>
        <taxon>Nitrobacteraceae</taxon>
        <taxon>Tardiphaga</taxon>
    </lineage>
</organism>
<keyword evidence="7" id="KW-0998">Cell outer membrane</keyword>
<proteinExistence type="inferred from homology"/>
<evidence type="ECO:0000256" key="2">
    <source>
        <dbReference type="ARBA" id="ARBA00007613"/>
    </source>
</evidence>
<gene>
    <name evidence="8" type="ORF">HB776_04070</name>
</gene>
<dbReference type="PANTHER" id="PTHR30026:SF22">
    <property type="entry name" value="OUTER MEMBRANE EFFLUX PROTEIN"/>
    <property type="match status" value="1"/>
</dbReference>
<protein>
    <submittedName>
        <fullName evidence="8">TolC family outer membrane protein</fullName>
    </submittedName>
</protein>
<evidence type="ECO:0000256" key="5">
    <source>
        <dbReference type="ARBA" id="ARBA00022692"/>
    </source>
</evidence>
<keyword evidence="4" id="KW-1134">Transmembrane beta strand</keyword>
<dbReference type="InterPro" id="IPR051906">
    <property type="entry name" value="TolC-like"/>
</dbReference>
<dbReference type="Proteomes" id="UP000515291">
    <property type="component" value="Chromosome"/>
</dbReference>
<keyword evidence="6" id="KW-0472">Membrane</keyword>
<dbReference type="Pfam" id="PF02321">
    <property type="entry name" value="OEP"/>
    <property type="match status" value="2"/>
</dbReference>
<evidence type="ECO:0000313" key="9">
    <source>
        <dbReference type="Proteomes" id="UP000515291"/>
    </source>
</evidence>